<dbReference type="GO" id="GO:0008292">
    <property type="term" value="P:acetylcholine biosynthetic process"/>
    <property type="evidence" value="ECO:0007669"/>
    <property type="project" value="TreeGrafter"/>
</dbReference>
<dbReference type="PROSITE" id="PS50283">
    <property type="entry name" value="NA_SOLUT_SYMP_3"/>
    <property type="match status" value="1"/>
</dbReference>
<dbReference type="PANTHER" id="PTHR45897">
    <property type="entry name" value="HIGH-AFFINITY CHOLINE TRANSPORTER 1"/>
    <property type="match status" value="1"/>
</dbReference>
<organism evidence="8 9">
    <name type="scientific">Notothenia coriiceps</name>
    <name type="common">black rockcod</name>
    <dbReference type="NCBI Taxonomy" id="8208"/>
    <lineage>
        <taxon>Eukaryota</taxon>
        <taxon>Metazoa</taxon>
        <taxon>Chordata</taxon>
        <taxon>Craniata</taxon>
        <taxon>Vertebrata</taxon>
        <taxon>Euteleostomi</taxon>
        <taxon>Actinopterygii</taxon>
        <taxon>Neopterygii</taxon>
        <taxon>Teleostei</taxon>
        <taxon>Neoteleostei</taxon>
        <taxon>Acanthomorphata</taxon>
        <taxon>Eupercaria</taxon>
        <taxon>Perciformes</taxon>
        <taxon>Notothenioidei</taxon>
        <taxon>Nototheniidae</taxon>
        <taxon>Notothenia</taxon>
    </lineage>
</organism>
<keyword evidence="7" id="KW-0812">Transmembrane</keyword>
<keyword evidence="6" id="KW-0739">Sodium transport</keyword>
<evidence type="ECO:0000256" key="6">
    <source>
        <dbReference type="ARBA" id="ARBA00023201"/>
    </source>
</evidence>
<evidence type="ECO:0000256" key="2">
    <source>
        <dbReference type="ARBA" id="ARBA00022847"/>
    </source>
</evidence>
<keyword evidence="8" id="KW-1185">Reference proteome</keyword>
<keyword evidence="2" id="KW-0769">Symport</keyword>
<dbReference type="GeneID" id="104948107"/>
<sequence>MRSWGWSEGCVVSSSRSTALFQSASCSLTMAVNIPGVAVMMFFYLLVLGIGIWASFKSKREAKKGTGDKTEMALLGNRGINLVVGIFTMTATWVGGGFIVGTAEAVYNPSMGLIWAVMPVAATMCFVIGEPSLSCCSVRRKPVAPCPRGCGAH</sequence>
<accession>A0A6I9NDR6</accession>
<evidence type="ECO:0000313" key="8">
    <source>
        <dbReference type="Proteomes" id="UP000504611"/>
    </source>
</evidence>
<keyword evidence="4" id="KW-0406">Ion transport</keyword>
<dbReference type="OrthoDB" id="546820at2759"/>
<gene>
    <name evidence="9" type="primary">LOC104948107</name>
</gene>
<proteinExistence type="predicted"/>
<keyword evidence="3" id="KW-0915">Sodium</keyword>
<evidence type="ECO:0000256" key="5">
    <source>
        <dbReference type="ARBA" id="ARBA00023180"/>
    </source>
</evidence>
<dbReference type="InterPro" id="IPR052244">
    <property type="entry name" value="Choline_transporter"/>
</dbReference>
<evidence type="ECO:0000256" key="1">
    <source>
        <dbReference type="ARBA" id="ARBA00022448"/>
    </source>
</evidence>
<name>A0A6I9NDR6_9TELE</name>
<dbReference type="AlphaFoldDB" id="A0A6I9NDR6"/>
<keyword evidence="7" id="KW-0472">Membrane</keyword>
<evidence type="ECO:0000256" key="4">
    <source>
        <dbReference type="ARBA" id="ARBA00023065"/>
    </source>
</evidence>
<keyword evidence="5" id="KW-0325">Glycoprotein</keyword>
<keyword evidence="1" id="KW-0813">Transport</keyword>
<evidence type="ECO:0000256" key="7">
    <source>
        <dbReference type="SAM" id="Phobius"/>
    </source>
</evidence>
<keyword evidence="7" id="KW-1133">Transmembrane helix</keyword>
<reference evidence="9" key="1">
    <citation type="submission" date="2025-08" db="UniProtKB">
        <authorList>
            <consortium name="RefSeq"/>
        </authorList>
    </citation>
    <scope>IDENTIFICATION</scope>
    <source>
        <tissue evidence="9">Muscle</tissue>
    </source>
</reference>
<dbReference type="GO" id="GO:0005307">
    <property type="term" value="F:choline:sodium symporter activity"/>
    <property type="evidence" value="ECO:0007669"/>
    <property type="project" value="TreeGrafter"/>
</dbReference>
<dbReference type="Proteomes" id="UP000504611">
    <property type="component" value="Unplaced"/>
</dbReference>
<feature type="transmembrane region" description="Helical" evidence="7">
    <location>
        <begin position="79"/>
        <end position="100"/>
    </location>
</feature>
<dbReference type="GO" id="GO:0005886">
    <property type="term" value="C:plasma membrane"/>
    <property type="evidence" value="ECO:0007669"/>
    <property type="project" value="TreeGrafter"/>
</dbReference>
<evidence type="ECO:0000256" key="3">
    <source>
        <dbReference type="ARBA" id="ARBA00023053"/>
    </source>
</evidence>
<feature type="transmembrane region" description="Helical" evidence="7">
    <location>
        <begin position="37"/>
        <end position="56"/>
    </location>
</feature>
<protein>
    <submittedName>
        <fullName evidence="9">High-affinity choline transporter 1-like</fullName>
    </submittedName>
</protein>
<dbReference type="InterPro" id="IPR001734">
    <property type="entry name" value="Na/solute_symporter"/>
</dbReference>
<evidence type="ECO:0000313" key="9">
    <source>
        <dbReference type="RefSeq" id="XP_010772571.1"/>
    </source>
</evidence>
<dbReference type="KEGG" id="ncc:104948107"/>
<dbReference type="PANTHER" id="PTHR45897:SF5">
    <property type="entry name" value="HIGH AFFINITY CHOLINE TRANSPORTER 1"/>
    <property type="match status" value="1"/>
</dbReference>
<feature type="transmembrane region" description="Helical" evidence="7">
    <location>
        <begin position="112"/>
        <end position="133"/>
    </location>
</feature>
<dbReference type="RefSeq" id="XP_010772571.1">
    <property type="nucleotide sequence ID" value="XM_010774269.1"/>
</dbReference>